<comment type="caution">
    <text evidence="1">The sequence shown here is derived from an EMBL/GenBank/DDBJ whole genome shotgun (WGS) entry which is preliminary data.</text>
</comment>
<dbReference type="EMBL" id="AUZX01011958">
    <property type="protein sequence ID" value="EQD40926.1"/>
    <property type="molecule type" value="Genomic_DNA"/>
</dbReference>
<dbReference type="AlphaFoldDB" id="T0YZ23"/>
<gene>
    <name evidence="1" type="ORF">B1A_16277</name>
</gene>
<dbReference type="InterPro" id="IPR021556">
    <property type="entry name" value="DUF2950"/>
</dbReference>
<sequence length="82" mass="9331">MATGDKVEDHRHFEEFVAHAKQKFQLDKENASTAIVLIGNKNWPFPIPIVRLAHGQWFFDTDAGKSEILDRRIGGDELEAIN</sequence>
<reference evidence="1" key="1">
    <citation type="submission" date="2013-08" db="EMBL/GenBank/DDBJ databases">
        <authorList>
            <person name="Mendez C."/>
            <person name="Richter M."/>
            <person name="Ferrer M."/>
            <person name="Sanchez J."/>
        </authorList>
    </citation>
    <scope>NUCLEOTIDE SEQUENCE</scope>
</reference>
<accession>T0YZ23</accession>
<feature type="non-terminal residue" evidence="1">
    <location>
        <position position="82"/>
    </location>
</feature>
<name>T0YZ23_9ZZZZ</name>
<dbReference type="Pfam" id="PF11453">
    <property type="entry name" value="DUF2950"/>
    <property type="match status" value="1"/>
</dbReference>
<evidence type="ECO:0000313" key="1">
    <source>
        <dbReference type="EMBL" id="EQD40926.1"/>
    </source>
</evidence>
<protein>
    <submittedName>
        <fullName evidence="1">Uncharacterized protein</fullName>
    </submittedName>
</protein>
<reference evidence="1" key="2">
    <citation type="journal article" date="2014" name="ISME J.">
        <title>Microbial stratification in low pH oxic and suboxic macroscopic growths along an acid mine drainage.</title>
        <authorList>
            <person name="Mendez-Garcia C."/>
            <person name="Mesa V."/>
            <person name="Sprenger R.R."/>
            <person name="Richter M."/>
            <person name="Diez M.S."/>
            <person name="Solano J."/>
            <person name="Bargiela R."/>
            <person name="Golyshina O.V."/>
            <person name="Manteca A."/>
            <person name="Ramos J.L."/>
            <person name="Gallego J.R."/>
            <person name="Llorente I."/>
            <person name="Martins Dos Santos V.A."/>
            <person name="Jensen O.N."/>
            <person name="Pelaez A.I."/>
            <person name="Sanchez J."/>
            <person name="Ferrer M."/>
        </authorList>
    </citation>
    <scope>NUCLEOTIDE SEQUENCE</scope>
</reference>
<organism evidence="1">
    <name type="scientific">mine drainage metagenome</name>
    <dbReference type="NCBI Taxonomy" id="410659"/>
    <lineage>
        <taxon>unclassified sequences</taxon>
        <taxon>metagenomes</taxon>
        <taxon>ecological metagenomes</taxon>
    </lineage>
</organism>
<proteinExistence type="predicted"/>